<reference evidence="5" key="2">
    <citation type="submission" date="2023-01" db="EMBL/GenBank/DDBJ databases">
        <authorList>
            <person name="Petersen C."/>
        </authorList>
    </citation>
    <scope>NUCLEOTIDE SEQUENCE</scope>
    <source>
        <strain evidence="5">IBT 17514</strain>
    </source>
</reference>
<organism evidence="5 6">
    <name type="scientific">Penicillium malachiteum</name>
    <dbReference type="NCBI Taxonomy" id="1324776"/>
    <lineage>
        <taxon>Eukaryota</taxon>
        <taxon>Fungi</taxon>
        <taxon>Dikarya</taxon>
        <taxon>Ascomycota</taxon>
        <taxon>Pezizomycotina</taxon>
        <taxon>Eurotiomycetes</taxon>
        <taxon>Eurotiomycetidae</taxon>
        <taxon>Eurotiales</taxon>
        <taxon>Aspergillaceae</taxon>
        <taxon>Penicillium</taxon>
    </lineage>
</organism>
<dbReference type="InterPro" id="IPR016292">
    <property type="entry name" value="Epoxide_hydrolase"/>
</dbReference>
<sequence>MAHRFNVLPEKVSGNPTPFTFHVPEEKLIEFRELLRLSKIGPATWWNQQGDPNLGVSREWLAKAKETWLTSFDWRKHENFINKFPNFKIILEDNDLGQVNFHFAALFSAKKDAIPVIFMHGYPSSFVDFLPMMEILAEKYSPETLPYHVIVPSLPDYGLSDRQSLDQEMTLDRSARIMNQLMIELGFHEGYVAQGGDLGSMLARMMSARYKECKAFHVNMLVLNEGQEIPSFEDLSPRDVQTLKRTEAWSKTGLAYVLEHGTRPSTVGLAISSSPLALLAWIGEKLMEWTDPRNKFSLDQILSLVSFYWLTDTFPRSLYHATVIRDYIGIKPFPTSMEKPLGYSMFQYDLAVLPQPWVEELYPNLVFFNKHPEGGHFASIEQPEAFLDDIEKFVTTVSGLFKAE</sequence>
<evidence type="ECO:0000313" key="6">
    <source>
        <dbReference type="Proteomes" id="UP001215712"/>
    </source>
</evidence>
<dbReference type="Gene3D" id="3.40.50.1820">
    <property type="entry name" value="alpha/beta hydrolase"/>
    <property type="match status" value="1"/>
</dbReference>
<feature type="active site" description="Proton donor" evidence="3">
    <location>
        <position position="319"/>
    </location>
</feature>
<evidence type="ECO:0000259" key="4">
    <source>
        <dbReference type="Pfam" id="PF06441"/>
    </source>
</evidence>
<dbReference type="InterPro" id="IPR029058">
    <property type="entry name" value="AB_hydrolase_fold"/>
</dbReference>
<dbReference type="AlphaFoldDB" id="A0AAD6HD71"/>
<dbReference type="GO" id="GO:0004301">
    <property type="term" value="F:epoxide hydrolase activity"/>
    <property type="evidence" value="ECO:0007669"/>
    <property type="project" value="TreeGrafter"/>
</dbReference>
<dbReference type="PANTHER" id="PTHR21661">
    <property type="entry name" value="EPOXIDE HYDROLASE 1-RELATED"/>
    <property type="match status" value="1"/>
</dbReference>
<dbReference type="EMBL" id="JAQJAN010000019">
    <property type="protein sequence ID" value="KAJ5709306.1"/>
    <property type="molecule type" value="Genomic_DNA"/>
</dbReference>
<dbReference type="InterPro" id="IPR000639">
    <property type="entry name" value="Epox_hydrolase-like"/>
</dbReference>
<keyword evidence="6" id="KW-1185">Reference proteome</keyword>
<keyword evidence="2" id="KW-0378">Hydrolase</keyword>
<comment type="similarity">
    <text evidence="1">Belongs to the peptidase S33 family.</text>
</comment>
<protein>
    <recommendedName>
        <fullName evidence="4">Epoxide hydrolase N-terminal domain-containing protein</fullName>
    </recommendedName>
</protein>
<dbReference type="PANTHER" id="PTHR21661:SF39">
    <property type="entry name" value="HYDROLASE, PUTATIVE (AFU_ORTHOLOGUE AFUA_3G08960)-RELATED"/>
    <property type="match status" value="1"/>
</dbReference>
<dbReference type="PIRSF" id="PIRSF001112">
    <property type="entry name" value="Epoxide_hydrolase"/>
    <property type="match status" value="1"/>
</dbReference>
<dbReference type="GO" id="GO:0072330">
    <property type="term" value="P:monocarboxylic acid biosynthetic process"/>
    <property type="evidence" value="ECO:0007669"/>
    <property type="project" value="UniProtKB-ARBA"/>
</dbReference>
<evidence type="ECO:0000256" key="2">
    <source>
        <dbReference type="ARBA" id="ARBA00022801"/>
    </source>
</evidence>
<dbReference type="Pfam" id="PF06441">
    <property type="entry name" value="EHN"/>
    <property type="match status" value="1"/>
</dbReference>
<dbReference type="GO" id="GO:0097176">
    <property type="term" value="P:epoxide metabolic process"/>
    <property type="evidence" value="ECO:0007669"/>
    <property type="project" value="TreeGrafter"/>
</dbReference>
<dbReference type="PRINTS" id="PR00412">
    <property type="entry name" value="EPOXHYDRLASE"/>
</dbReference>
<evidence type="ECO:0000313" key="5">
    <source>
        <dbReference type="EMBL" id="KAJ5709306.1"/>
    </source>
</evidence>
<dbReference type="SUPFAM" id="SSF53474">
    <property type="entry name" value="alpha/beta-Hydrolases"/>
    <property type="match status" value="1"/>
</dbReference>
<gene>
    <name evidence="5" type="ORF">N7493_010640</name>
</gene>
<reference evidence="5" key="1">
    <citation type="journal article" date="2023" name="IMA Fungus">
        <title>Comparative genomic study of the Penicillium genus elucidates a diverse pangenome and 15 lateral gene transfer events.</title>
        <authorList>
            <person name="Petersen C."/>
            <person name="Sorensen T."/>
            <person name="Nielsen M.R."/>
            <person name="Sondergaard T.E."/>
            <person name="Sorensen J.L."/>
            <person name="Fitzpatrick D.A."/>
            <person name="Frisvad J.C."/>
            <person name="Nielsen K.L."/>
        </authorList>
    </citation>
    <scope>NUCLEOTIDE SEQUENCE</scope>
    <source>
        <strain evidence="5">IBT 17514</strain>
    </source>
</reference>
<proteinExistence type="inferred from homology"/>
<evidence type="ECO:0000256" key="3">
    <source>
        <dbReference type="PIRSR" id="PIRSR001112-1"/>
    </source>
</evidence>
<feature type="active site" description="Proton acceptor" evidence="3">
    <location>
        <position position="376"/>
    </location>
</feature>
<dbReference type="InterPro" id="IPR010497">
    <property type="entry name" value="Epoxide_hydro_N"/>
</dbReference>
<name>A0AAD6HD71_9EURO</name>
<feature type="active site" description="Nucleophile" evidence="3">
    <location>
        <position position="197"/>
    </location>
</feature>
<feature type="domain" description="Epoxide hydrolase N-terminal" evidence="4">
    <location>
        <begin position="17"/>
        <end position="129"/>
    </location>
</feature>
<comment type="caution">
    <text evidence="5">The sequence shown here is derived from an EMBL/GenBank/DDBJ whole genome shotgun (WGS) entry which is preliminary data.</text>
</comment>
<evidence type="ECO:0000256" key="1">
    <source>
        <dbReference type="ARBA" id="ARBA00010088"/>
    </source>
</evidence>
<dbReference type="Proteomes" id="UP001215712">
    <property type="component" value="Unassembled WGS sequence"/>
</dbReference>
<accession>A0AAD6HD71</accession>
<dbReference type="GO" id="GO:0017000">
    <property type="term" value="P:antibiotic biosynthetic process"/>
    <property type="evidence" value="ECO:0007669"/>
    <property type="project" value="UniProtKB-ARBA"/>
</dbReference>